<dbReference type="PANTHER" id="PTHR38782:SF1">
    <property type="entry name" value="SIGMA-E FACTOR REGULATORY PROTEIN RSEB"/>
    <property type="match status" value="1"/>
</dbReference>
<reference evidence="2 3" key="1">
    <citation type="submission" date="2024-02" db="EMBL/GenBank/DDBJ databases">
        <title>Bacteria isolated from the canopy kelp, Nereocystis luetkeana.</title>
        <authorList>
            <person name="Pfister C.A."/>
            <person name="Younker I.T."/>
            <person name="Light S.H."/>
        </authorList>
    </citation>
    <scope>NUCLEOTIDE SEQUENCE [LARGE SCALE GENOMIC DNA]</scope>
    <source>
        <strain evidence="2 3">TI.2.07</strain>
    </source>
</reference>
<dbReference type="Pfam" id="PF17188">
    <property type="entry name" value="MucB_RseB_C"/>
    <property type="match status" value="1"/>
</dbReference>
<sequence length="69" mass="7616">DPVSYIMLNDGIVRVSVYVSTKQTVLAEQQNIIQRGVTLIYTKQTENIEINVIGVIPLLTAEKIAASIE</sequence>
<dbReference type="EMBL" id="JBAKBA010000475">
    <property type="protein sequence ID" value="MEL0661206.1"/>
    <property type="molecule type" value="Genomic_DNA"/>
</dbReference>
<dbReference type="RefSeq" id="WP_341629498.1">
    <property type="nucleotide sequence ID" value="NZ_JBAKBA010000475.1"/>
</dbReference>
<accession>A0ABU9HI57</accession>
<keyword evidence="3" id="KW-1185">Reference proteome</keyword>
<gene>
    <name evidence="2" type="ORF">V6255_19130</name>
</gene>
<feature type="domain" description="MucB/RseB C-terminal" evidence="1">
    <location>
        <begin position="2"/>
        <end position="69"/>
    </location>
</feature>
<feature type="non-terminal residue" evidence="2">
    <location>
        <position position="69"/>
    </location>
</feature>
<dbReference type="Gene3D" id="3.30.200.100">
    <property type="entry name" value="MucB/RseB, C-terminal domain"/>
    <property type="match status" value="1"/>
</dbReference>
<comment type="caution">
    <text evidence="2">The sequence shown here is derived from an EMBL/GenBank/DDBJ whole genome shotgun (WGS) entry which is preliminary data.</text>
</comment>
<organism evidence="2 3">
    <name type="scientific">Psychromonas arctica</name>
    <dbReference type="NCBI Taxonomy" id="168275"/>
    <lineage>
        <taxon>Bacteria</taxon>
        <taxon>Pseudomonadati</taxon>
        <taxon>Pseudomonadota</taxon>
        <taxon>Gammaproteobacteria</taxon>
        <taxon>Alteromonadales</taxon>
        <taxon>Psychromonadaceae</taxon>
        <taxon>Psychromonas</taxon>
    </lineage>
</organism>
<dbReference type="PANTHER" id="PTHR38782">
    <property type="match status" value="1"/>
</dbReference>
<proteinExistence type="predicted"/>
<protein>
    <submittedName>
        <fullName evidence="2">MucB/RseB C-terminal domain-containing protein</fullName>
    </submittedName>
</protein>
<dbReference type="InterPro" id="IPR005588">
    <property type="entry name" value="MucB_RseB"/>
</dbReference>
<evidence type="ECO:0000259" key="1">
    <source>
        <dbReference type="Pfam" id="PF17188"/>
    </source>
</evidence>
<name>A0ABU9HI57_9GAMM</name>
<evidence type="ECO:0000313" key="3">
    <source>
        <dbReference type="Proteomes" id="UP001366060"/>
    </source>
</evidence>
<dbReference type="InterPro" id="IPR033436">
    <property type="entry name" value="MucB/RseB_C"/>
</dbReference>
<dbReference type="Proteomes" id="UP001366060">
    <property type="component" value="Unassembled WGS sequence"/>
</dbReference>
<evidence type="ECO:0000313" key="2">
    <source>
        <dbReference type="EMBL" id="MEL0661206.1"/>
    </source>
</evidence>
<feature type="non-terminal residue" evidence="2">
    <location>
        <position position="1"/>
    </location>
</feature>
<dbReference type="InterPro" id="IPR038484">
    <property type="entry name" value="MucB/RseB_C_sf"/>
</dbReference>